<protein>
    <submittedName>
        <fullName evidence="3">Uncharacterized protein</fullName>
    </submittedName>
</protein>
<dbReference type="AlphaFoldDB" id="A0A6J4TUG2"/>
<feature type="signal peptide" evidence="2">
    <location>
        <begin position="1"/>
        <end position="25"/>
    </location>
</feature>
<feature type="compositionally biased region" description="Low complexity" evidence="1">
    <location>
        <begin position="246"/>
        <end position="259"/>
    </location>
</feature>
<proteinExistence type="predicted"/>
<evidence type="ECO:0000256" key="2">
    <source>
        <dbReference type="SAM" id="SignalP"/>
    </source>
</evidence>
<feature type="region of interest" description="Disordered" evidence="1">
    <location>
        <begin position="244"/>
        <end position="267"/>
    </location>
</feature>
<feature type="region of interest" description="Disordered" evidence="1">
    <location>
        <begin position="62"/>
        <end position="85"/>
    </location>
</feature>
<gene>
    <name evidence="3" type="ORF">AVDCRST_MAG30-3864</name>
</gene>
<feature type="chain" id="PRO_5026868559" evidence="2">
    <location>
        <begin position="26"/>
        <end position="384"/>
    </location>
</feature>
<evidence type="ECO:0000313" key="3">
    <source>
        <dbReference type="EMBL" id="CAA9531892.1"/>
    </source>
</evidence>
<reference evidence="3" key="1">
    <citation type="submission" date="2020-02" db="EMBL/GenBank/DDBJ databases">
        <authorList>
            <person name="Meier V. D."/>
        </authorList>
    </citation>
    <scope>NUCLEOTIDE SEQUENCE</scope>
    <source>
        <strain evidence="3">AVDCRST_MAG30</strain>
    </source>
</reference>
<dbReference type="EMBL" id="CADCVS010000510">
    <property type="protein sequence ID" value="CAA9531892.1"/>
    <property type="molecule type" value="Genomic_DNA"/>
</dbReference>
<name>A0A6J4TUG2_9ACTN</name>
<sequence length="384" mass="40668">MKTRTSGIAAGVLTISALFASPALAAPVTVDLRIEGPTRTLFEGPVTTDVRPFRFTGDATEYRCDGTANNQGNSPTPQPTRGAAVAEASERTPFTIRGTFGQNFRSPSFTEINGENVAFNPNTNEFLAEYKNGAFSEFGSCGDPIAEGDRVLFAYGQGDEALLGLTGPATARPGETVELAVTDEKGAPVGGASVGGQTTGPDGKARVVAQRGPNEFKAAKPDAIRSNRAVVCATDGQDGFCGTTRPGEPAQPGQPAAPARTPDRGAPITRIAGIRDGQTFGRGDAPRELRLSGTDPSGIASLKVRITRRHRGKCAYFSGRRAEFRRAKCGRRFFFKAGDQASVNYLLPEALTPGRYVLDVVAIDRAGNRDQLARGRTRVVFTVR</sequence>
<organism evidence="3">
    <name type="scientific">uncultured Solirubrobacteraceae bacterium</name>
    <dbReference type="NCBI Taxonomy" id="1162706"/>
    <lineage>
        <taxon>Bacteria</taxon>
        <taxon>Bacillati</taxon>
        <taxon>Actinomycetota</taxon>
        <taxon>Thermoleophilia</taxon>
        <taxon>Solirubrobacterales</taxon>
        <taxon>Solirubrobacteraceae</taxon>
        <taxon>environmental samples</taxon>
    </lineage>
</organism>
<evidence type="ECO:0000256" key="1">
    <source>
        <dbReference type="SAM" id="MobiDB-lite"/>
    </source>
</evidence>
<accession>A0A6J4TUG2</accession>
<keyword evidence="2" id="KW-0732">Signal</keyword>